<evidence type="ECO:0000256" key="1">
    <source>
        <dbReference type="SAM" id="MobiDB-lite"/>
    </source>
</evidence>
<dbReference type="GO" id="GO:0042773">
    <property type="term" value="P:ATP synthesis coupled electron transport"/>
    <property type="evidence" value="ECO:0007669"/>
    <property type="project" value="InterPro"/>
</dbReference>
<dbReference type="InterPro" id="IPR016813">
    <property type="entry name" value="NADH_Ub_cplx-1_21kDa"/>
</dbReference>
<reference evidence="3" key="1">
    <citation type="journal article" date="2018" name="Nat. Microbiol.">
        <title>Leveraging single-cell genomics to expand the fungal tree of life.</title>
        <authorList>
            <person name="Ahrendt S.R."/>
            <person name="Quandt C.A."/>
            <person name="Ciobanu D."/>
            <person name="Clum A."/>
            <person name="Salamov A."/>
            <person name="Andreopoulos B."/>
            <person name="Cheng J.F."/>
            <person name="Woyke T."/>
            <person name="Pelin A."/>
            <person name="Henrissat B."/>
            <person name="Reynolds N.K."/>
            <person name="Benny G.L."/>
            <person name="Smith M.E."/>
            <person name="James T.Y."/>
            <person name="Grigoriev I.V."/>
        </authorList>
    </citation>
    <scope>NUCLEOTIDE SEQUENCE [LARGE SCALE GENOMIC DNA]</scope>
    <source>
        <strain evidence="3">RSA 1356</strain>
    </source>
</reference>
<dbReference type="Proteomes" id="UP000271241">
    <property type="component" value="Unassembled WGS sequence"/>
</dbReference>
<protein>
    <submittedName>
        <fullName evidence="2">Uncharacterized protein</fullName>
    </submittedName>
</protein>
<dbReference type="OrthoDB" id="2093493at2759"/>
<dbReference type="InterPro" id="IPR009947">
    <property type="entry name" value="NDUA7"/>
</dbReference>
<accession>A0A4P9XLN6</accession>
<evidence type="ECO:0000313" key="2">
    <source>
        <dbReference type="EMBL" id="RKP06180.1"/>
    </source>
</evidence>
<evidence type="ECO:0000313" key="3">
    <source>
        <dbReference type="Proteomes" id="UP000271241"/>
    </source>
</evidence>
<organism evidence="2 3">
    <name type="scientific">Thamnocephalis sphaerospora</name>
    <dbReference type="NCBI Taxonomy" id="78915"/>
    <lineage>
        <taxon>Eukaryota</taxon>
        <taxon>Fungi</taxon>
        <taxon>Fungi incertae sedis</taxon>
        <taxon>Zoopagomycota</taxon>
        <taxon>Zoopagomycotina</taxon>
        <taxon>Zoopagomycetes</taxon>
        <taxon>Zoopagales</taxon>
        <taxon>Sigmoideomycetaceae</taxon>
        <taxon>Thamnocephalis</taxon>
    </lineage>
</organism>
<gene>
    <name evidence="2" type="ORF">THASP1DRAFT_31998</name>
</gene>
<proteinExistence type="predicted"/>
<dbReference type="STRING" id="78915.A0A4P9XLN6"/>
<keyword evidence="3" id="KW-1185">Reference proteome</keyword>
<dbReference type="Pfam" id="PF07347">
    <property type="entry name" value="CI-B14_5a"/>
    <property type="match status" value="1"/>
</dbReference>
<name>A0A4P9XLN6_9FUNG</name>
<dbReference type="GO" id="GO:0005743">
    <property type="term" value="C:mitochondrial inner membrane"/>
    <property type="evidence" value="ECO:0007669"/>
    <property type="project" value="InterPro"/>
</dbReference>
<dbReference type="CDD" id="cd22849">
    <property type="entry name" value="NuzM"/>
    <property type="match status" value="1"/>
</dbReference>
<dbReference type="PANTHER" id="PTHR37325:SF1">
    <property type="entry name" value="OXIDOREDUCTASE 21 KDA SUBUNIT, PUTATIVE (AFU_ORTHOLOGUE AFUA_4G05910)-RELATED"/>
    <property type="match status" value="1"/>
</dbReference>
<dbReference type="EMBL" id="KZ992936">
    <property type="protein sequence ID" value="RKP06180.1"/>
    <property type="molecule type" value="Genomic_DNA"/>
</dbReference>
<feature type="region of interest" description="Disordered" evidence="1">
    <location>
        <begin position="26"/>
        <end position="49"/>
    </location>
</feature>
<sequence>MSSTSPFWQNLKKLLVANPTFTECMPPKNYRTPSPGSQPAYKEPSTGASNISDNYYYQRDARRNYPRTIVVSQEELAKRLVAPTIEAVPAPESADAAATTKIIPAEASMSLTDAIAQCDRALYTPGRLPPVPGSPYKWAISTDVEPPPPNTYWPIYSVQ</sequence>
<dbReference type="PANTHER" id="PTHR37325">
    <property type="entry name" value="OXIDOREDUCTASE 21 KDA SUBUNIT, PUTATIVE (AFU_ORTHOLOGUE AFUA_4G05910)-RELATED"/>
    <property type="match status" value="1"/>
</dbReference>
<dbReference type="AlphaFoldDB" id="A0A4P9XLN6"/>